<evidence type="ECO:0000259" key="6">
    <source>
        <dbReference type="PROSITE" id="PS51352"/>
    </source>
</evidence>
<dbReference type="PANTHER" id="PTHR42852:SF6">
    <property type="entry name" value="THIOL:DISULFIDE INTERCHANGE PROTEIN DSBE"/>
    <property type="match status" value="1"/>
</dbReference>
<dbReference type="PANTHER" id="PTHR42852">
    <property type="entry name" value="THIOL:DISULFIDE INTERCHANGE PROTEIN DSBE"/>
    <property type="match status" value="1"/>
</dbReference>
<evidence type="ECO:0000256" key="5">
    <source>
        <dbReference type="ARBA" id="ARBA00023284"/>
    </source>
</evidence>
<dbReference type="RefSeq" id="WP_127604341.1">
    <property type="nucleotide sequence ID" value="NZ_JARTHJ010000282.1"/>
</dbReference>
<dbReference type="InterPro" id="IPR017937">
    <property type="entry name" value="Thioredoxin_CS"/>
</dbReference>
<dbReference type="InterPro" id="IPR050553">
    <property type="entry name" value="Thioredoxin_ResA/DsbE_sf"/>
</dbReference>
<evidence type="ECO:0000256" key="2">
    <source>
        <dbReference type="ARBA" id="ARBA00022748"/>
    </source>
</evidence>
<dbReference type="InterPro" id="IPR036249">
    <property type="entry name" value="Thioredoxin-like_sf"/>
</dbReference>
<dbReference type="Gene3D" id="3.40.30.10">
    <property type="entry name" value="Glutaredoxin"/>
    <property type="match status" value="1"/>
</dbReference>
<evidence type="ECO:0000313" key="7">
    <source>
        <dbReference type="EMBL" id="MUG70369.1"/>
    </source>
</evidence>
<dbReference type="Proteomes" id="UP000450917">
    <property type="component" value="Unassembled WGS sequence"/>
</dbReference>
<comment type="caution">
    <text evidence="7">The sequence shown here is derived from an EMBL/GenBank/DDBJ whole genome shotgun (WGS) entry which is preliminary data.</text>
</comment>
<protein>
    <submittedName>
        <fullName evidence="7">Redoxin domain-containing protein</fullName>
    </submittedName>
</protein>
<dbReference type="InterPro" id="IPR000866">
    <property type="entry name" value="AhpC/TSA"/>
</dbReference>
<feature type="domain" description="Thioredoxin" evidence="6">
    <location>
        <begin position="36"/>
        <end position="174"/>
    </location>
</feature>
<comment type="subcellular location">
    <subcellularLocation>
        <location evidence="1">Cell envelope</location>
    </subcellularLocation>
</comment>
<dbReference type="EMBL" id="WNZX01000004">
    <property type="protein sequence ID" value="MUG70369.1"/>
    <property type="molecule type" value="Genomic_DNA"/>
</dbReference>
<gene>
    <name evidence="7" type="ORF">GNP93_06715</name>
</gene>
<evidence type="ECO:0000256" key="1">
    <source>
        <dbReference type="ARBA" id="ARBA00004196"/>
    </source>
</evidence>
<dbReference type="AlphaFoldDB" id="A0A7X2Z8Q1"/>
<organism evidence="7 8">
    <name type="scientific">Paenibacillus validus</name>
    <dbReference type="NCBI Taxonomy" id="44253"/>
    <lineage>
        <taxon>Bacteria</taxon>
        <taxon>Bacillati</taxon>
        <taxon>Bacillota</taxon>
        <taxon>Bacilli</taxon>
        <taxon>Bacillales</taxon>
        <taxon>Paenibacillaceae</taxon>
        <taxon>Paenibacillus</taxon>
    </lineage>
</organism>
<name>A0A7X2Z8Q1_9BACL</name>
<dbReference type="GO" id="GO:0017004">
    <property type="term" value="P:cytochrome complex assembly"/>
    <property type="evidence" value="ECO:0007669"/>
    <property type="project" value="UniProtKB-KW"/>
</dbReference>
<keyword evidence="3" id="KW-0735">Signal-anchor</keyword>
<dbReference type="SUPFAM" id="SSF52833">
    <property type="entry name" value="Thioredoxin-like"/>
    <property type="match status" value="1"/>
</dbReference>
<dbReference type="PROSITE" id="PS51352">
    <property type="entry name" value="THIOREDOXIN_2"/>
    <property type="match status" value="1"/>
</dbReference>
<keyword evidence="8" id="KW-1185">Reference proteome</keyword>
<accession>A0A7X2Z8Q1</accession>
<reference evidence="7 8" key="1">
    <citation type="submission" date="2019-11" db="EMBL/GenBank/DDBJ databases">
        <title>Draft genome sequences of five Paenibacillus species of dairy origin.</title>
        <authorList>
            <person name="Olajide A.M."/>
            <person name="Chen S."/>
            <person name="Lapointe G."/>
        </authorList>
    </citation>
    <scope>NUCLEOTIDE SEQUENCE [LARGE SCALE GENOMIC DNA]</scope>
    <source>
        <strain evidence="7 8">2CS3</strain>
    </source>
</reference>
<dbReference type="GO" id="GO:0016209">
    <property type="term" value="F:antioxidant activity"/>
    <property type="evidence" value="ECO:0007669"/>
    <property type="project" value="InterPro"/>
</dbReference>
<dbReference type="PROSITE" id="PS00194">
    <property type="entry name" value="THIOREDOXIN_1"/>
    <property type="match status" value="1"/>
</dbReference>
<keyword evidence="5" id="KW-0676">Redox-active center</keyword>
<dbReference type="Pfam" id="PF00578">
    <property type="entry name" value="AhpC-TSA"/>
    <property type="match status" value="1"/>
</dbReference>
<evidence type="ECO:0000256" key="3">
    <source>
        <dbReference type="ARBA" id="ARBA00022968"/>
    </source>
</evidence>
<evidence type="ECO:0000256" key="4">
    <source>
        <dbReference type="ARBA" id="ARBA00023157"/>
    </source>
</evidence>
<keyword evidence="4" id="KW-1015">Disulfide bond</keyword>
<sequence>MGTAGRKWMALLAVTLILAAAVYALVQSGTREAGTIRPGGQAPDFSIIGLDGSAVKLSDYRGKDVLLNFWASWCGPCVSEMPRMNEAYRTGMPGVEIVAVNVGESRGTVSEFASRQGLAFPVLLDPSGEAARSYQIVGLPTSILIDSDGCIVSVVPGEMAGSGQVKELLRSIRP</sequence>
<keyword evidence="3" id="KW-0812">Transmembrane</keyword>
<evidence type="ECO:0000313" key="8">
    <source>
        <dbReference type="Proteomes" id="UP000450917"/>
    </source>
</evidence>
<proteinExistence type="predicted"/>
<dbReference type="GO" id="GO:0030313">
    <property type="term" value="C:cell envelope"/>
    <property type="evidence" value="ECO:0007669"/>
    <property type="project" value="UniProtKB-SubCell"/>
</dbReference>
<keyword evidence="2" id="KW-0201">Cytochrome c-type biogenesis</keyword>
<dbReference type="CDD" id="cd02966">
    <property type="entry name" value="TlpA_like_family"/>
    <property type="match status" value="1"/>
</dbReference>
<dbReference type="GO" id="GO:0016491">
    <property type="term" value="F:oxidoreductase activity"/>
    <property type="evidence" value="ECO:0007669"/>
    <property type="project" value="InterPro"/>
</dbReference>
<dbReference type="InterPro" id="IPR013766">
    <property type="entry name" value="Thioredoxin_domain"/>
</dbReference>